<dbReference type="PANTHER" id="PTHR23151">
    <property type="entry name" value="DIHYDROLIPOAMIDE ACETYL/SUCCINYL-TRANSFERASE-RELATED"/>
    <property type="match status" value="1"/>
</dbReference>
<dbReference type="GO" id="GO:0045254">
    <property type="term" value="C:pyruvate dehydrogenase complex"/>
    <property type="evidence" value="ECO:0007669"/>
    <property type="project" value="UniProtKB-UniRule"/>
</dbReference>
<keyword evidence="10" id="KW-0670">Pyruvate</keyword>
<dbReference type="Pfam" id="PF00198">
    <property type="entry name" value="2-oxoacid_dh"/>
    <property type="match status" value="1"/>
</dbReference>
<dbReference type="SUPFAM" id="SSF47005">
    <property type="entry name" value="Peripheral subunit-binding domain of 2-oxo acid dehydrogenase complex"/>
    <property type="match status" value="1"/>
</dbReference>
<dbReference type="Gene3D" id="2.40.50.100">
    <property type="match status" value="2"/>
</dbReference>
<evidence type="ECO:0000313" key="11">
    <source>
        <dbReference type="Proteomes" id="UP000281028"/>
    </source>
</evidence>
<dbReference type="Proteomes" id="UP000281028">
    <property type="component" value="Unassembled WGS sequence"/>
</dbReference>
<dbReference type="Pfam" id="PF02817">
    <property type="entry name" value="E3_binding"/>
    <property type="match status" value="1"/>
</dbReference>
<feature type="region of interest" description="Disordered" evidence="9">
    <location>
        <begin position="86"/>
        <end position="111"/>
    </location>
</feature>
<comment type="caution">
    <text evidence="10">The sequence shown here is derived from an EMBL/GenBank/DDBJ whole genome shotgun (WGS) entry which is preliminary data.</text>
</comment>
<dbReference type="EMBL" id="RIAR02000001">
    <property type="protein sequence ID" value="NSL88619.1"/>
    <property type="molecule type" value="Genomic_DNA"/>
</dbReference>
<dbReference type="NCBIfam" id="TIGR01349">
    <property type="entry name" value="PDHac_trf_mito"/>
    <property type="match status" value="1"/>
</dbReference>
<feature type="compositionally biased region" description="Low complexity" evidence="9">
    <location>
        <begin position="93"/>
        <end position="111"/>
    </location>
</feature>
<dbReference type="SUPFAM" id="SSF51230">
    <property type="entry name" value="Single hybrid motif"/>
    <property type="match status" value="2"/>
</dbReference>
<keyword evidence="11" id="KW-1185">Reference proteome</keyword>
<gene>
    <name evidence="10" type="ORF">ECE50_017390</name>
</gene>
<evidence type="ECO:0000256" key="3">
    <source>
        <dbReference type="ARBA" id="ARBA00022679"/>
    </source>
</evidence>
<name>A0A433W8Y6_9BACT</name>
<comment type="catalytic activity">
    <reaction evidence="7 8">
        <text>N(6)-[(R)-dihydrolipoyl]-L-lysyl-[protein] + acetyl-CoA = N(6)-[(R)-S(8)-acetyldihydrolipoyl]-L-lysyl-[protein] + CoA</text>
        <dbReference type="Rhea" id="RHEA:17017"/>
        <dbReference type="Rhea" id="RHEA-COMP:10475"/>
        <dbReference type="Rhea" id="RHEA-COMP:10478"/>
        <dbReference type="ChEBI" id="CHEBI:57287"/>
        <dbReference type="ChEBI" id="CHEBI:57288"/>
        <dbReference type="ChEBI" id="CHEBI:83100"/>
        <dbReference type="ChEBI" id="CHEBI:83111"/>
        <dbReference type="EC" id="2.3.1.12"/>
    </reaction>
</comment>
<dbReference type="AlphaFoldDB" id="A0A433W8Y6"/>
<keyword evidence="5 8" id="KW-0012">Acyltransferase</keyword>
<evidence type="ECO:0000256" key="1">
    <source>
        <dbReference type="ARBA" id="ARBA00007317"/>
    </source>
</evidence>
<dbReference type="OrthoDB" id="9805770at2"/>
<dbReference type="PROSITE" id="PS51826">
    <property type="entry name" value="PSBD"/>
    <property type="match status" value="1"/>
</dbReference>
<comment type="similarity">
    <text evidence="1 8">Belongs to the 2-oxoacid dehydrogenase family.</text>
</comment>
<organism evidence="10 11">
    <name type="scientific">Chitinophaga solisilvae</name>
    <dbReference type="NCBI Taxonomy" id="1233460"/>
    <lineage>
        <taxon>Bacteria</taxon>
        <taxon>Pseudomonadati</taxon>
        <taxon>Bacteroidota</taxon>
        <taxon>Chitinophagia</taxon>
        <taxon>Chitinophagales</taxon>
        <taxon>Chitinophagaceae</taxon>
        <taxon>Chitinophaga</taxon>
    </lineage>
</organism>
<evidence type="ECO:0000256" key="9">
    <source>
        <dbReference type="SAM" id="MobiDB-lite"/>
    </source>
</evidence>
<dbReference type="PROSITE" id="PS50968">
    <property type="entry name" value="BIOTINYL_LIPOYL"/>
    <property type="match status" value="2"/>
</dbReference>
<dbReference type="InterPro" id="IPR004167">
    <property type="entry name" value="PSBD"/>
</dbReference>
<dbReference type="Gene3D" id="3.30.559.10">
    <property type="entry name" value="Chloramphenicol acetyltransferase-like domain"/>
    <property type="match status" value="1"/>
</dbReference>
<accession>A0A433W8Y6</accession>
<dbReference type="PANTHER" id="PTHR23151:SF90">
    <property type="entry name" value="DIHYDROLIPOYLLYSINE-RESIDUE ACETYLTRANSFERASE COMPONENT OF PYRUVATE DEHYDROGENASE COMPLEX, MITOCHONDRIAL-RELATED"/>
    <property type="match status" value="1"/>
</dbReference>
<dbReference type="CDD" id="cd06849">
    <property type="entry name" value="lipoyl_domain"/>
    <property type="match status" value="2"/>
</dbReference>
<dbReference type="EC" id="2.3.1.12" evidence="8"/>
<dbReference type="PROSITE" id="PS00189">
    <property type="entry name" value="LIPOYL"/>
    <property type="match status" value="2"/>
</dbReference>
<dbReference type="Gene3D" id="4.10.320.10">
    <property type="entry name" value="E3-binding domain"/>
    <property type="match status" value="1"/>
</dbReference>
<dbReference type="Pfam" id="PF00364">
    <property type="entry name" value="Biotin_lipoyl"/>
    <property type="match status" value="2"/>
</dbReference>
<evidence type="ECO:0000256" key="4">
    <source>
        <dbReference type="ARBA" id="ARBA00022823"/>
    </source>
</evidence>
<evidence type="ECO:0000256" key="8">
    <source>
        <dbReference type="RuleBase" id="RU361137"/>
    </source>
</evidence>
<evidence type="ECO:0000313" key="10">
    <source>
        <dbReference type="EMBL" id="NSL88619.1"/>
    </source>
</evidence>
<evidence type="ECO:0000256" key="6">
    <source>
        <dbReference type="ARBA" id="ARBA00025211"/>
    </source>
</evidence>
<evidence type="ECO:0000256" key="2">
    <source>
        <dbReference type="ARBA" id="ARBA00011484"/>
    </source>
</evidence>
<dbReference type="SUPFAM" id="SSF52777">
    <property type="entry name" value="CoA-dependent acyltransferases"/>
    <property type="match status" value="1"/>
</dbReference>
<protein>
    <recommendedName>
        <fullName evidence="8">Acetyltransferase component of pyruvate dehydrogenase complex</fullName>
        <ecNumber evidence="8">2.3.1.12</ecNumber>
    </recommendedName>
</protein>
<dbReference type="GO" id="GO:0004742">
    <property type="term" value="F:dihydrolipoyllysine-residue acetyltransferase activity"/>
    <property type="evidence" value="ECO:0007669"/>
    <property type="project" value="UniProtKB-UniRule"/>
</dbReference>
<evidence type="ECO:0000256" key="7">
    <source>
        <dbReference type="ARBA" id="ARBA00048370"/>
    </source>
</evidence>
<dbReference type="InterPro" id="IPR045257">
    <property type="entry name" value="E2/Pdx1"/>
</dbReference>
<dbReference type="InterPro" id="IPR011053">
    <property type="entry name" value="Single_hybrid_motif"/>
</dbReference>
<comment type="cofactor">
    <cofactor evidence="8">
        <name>(R)-lipoate</name>
        <dbReference type="ChEBI" id="CHEBI:83088"/>
    </cofactor>
    <text evidence="8">Binds 2 lipoyl cofactors covalently.</text>
</comment>
<comment type="function">
    <text evidence="6">The pyruvate dehydrogenase complex catalyzes the overall conversion of pyruvate to acetyl-CoA and CO(2). It contains multiple copies of three enzymatic components: pyruvate dehydrogenase (E1), dihydrolipoamide acetyltransferase (E2) and lipoamide dehydrogenase (E3).</text>
</comment>
<evidence type="ECO:0000256" key="5">
    <source>
        <dbReference type="ARBA" id="ARBA00023315"/>
    </source>
</evidence>
<keyword evidence="3 8" id="KW-0808">Transferase</keyword>
<dbReference type="InterPro" id="IPR023213">
    <property type="entry name" value="CAT-like_dom_sf"/>
</dbReference>
<dbReference type="InterPro" id="IPR003016">
    <property type="entry name" value="2-oxoA_DH_lipoyl-BS"/>
</dbReference>
<dbReference type="InterPro" id="IPR036625">
    <property type="entry name" value="E3-bd_dom_sf"/>
</dbReference>
<dbReference type="InterPro" id="IPR000089">
    <property type="entry name" value="Biotin_lipoyl"/>
</dbReference>
<dbReference type="InterPro" id="IPR006257">
    <property type="entry name" value="LAT1"/>
</dbReference>
<sequence>MAEVIRMPLLSDTMTEGVIAEWHKKVGDQVKADDVIAEVETDKATMEVMGYVEGTLLYIGVEKGKAAKVNGIIAIVGKPGEDYKPLLDKESGAPAAAPAQPAAAAPAPQAAPAAAPAADDAALKEALKNATVIRMPLLSDTMTEGKIVAWNKKVGDVVKSDDVLAEVETDKATMEVIGYADGTLLYVGVKEGEAAKVNGIIAIVGKAGTNVDPILAAENAAPAATAGAAAPAADGTPAPAAAVAEAPAAAANTADGRVKASPLAKKLAAEKGIDINQVAGTGDNGRIVKKDVDNFVPSAAPAAAKPAAGAPAAPAFVPAGQEGYTDTPLSQMRKVIAKRLSESKFTAPHFYLKIDVNMDKAMEARKAINEISPAKISFNDMVIKACALALRQHPDVNSSWMGDFIRHNHHVHIGSAVAIEDGLIVPVIRFADQKTLSQIATEAKGLYDKAKNKKLQPQDFSGNTFTVSNLGMLGIDEFTAIINPPDSAILAVGGIKETAVIENGQVKIANIMKLTLSCDHRSVDGAVGARFLATLKTYLENPVTMLV</sequence>
<proteinExistence type="inferred from homology"/>
<dbReference type="FunFam" id="3.30.559.10:FF:000003">
    <property type="entry name" value="Acetyltransferase component of pyruvate dehydrogenase complex"/>
    <property type="match status" value="1"/>
</dbReference>
<keyword evidence="4 8" id="KW-0450">Lipoyl</keyword>
<comment type="subunit">
    <text evidence="2">Forms a 24-polypeptide structural core with octahedral symmetry.</text>
</comment>
<reference evidence="10" key="1">
    <citation type="submission" date="2020-05" db="EMBL/GenBank/DDBJ databases">
        <title>Chitinophaga laudate sp. nov., isolated from a tropical peat swamp.</title>
        <authorList>
            <person name="Goh C.B.S."/>
            <person name="Lee M.S."/>
            <person name="Parimannan S."/>
            <person name="Pasbakhsh P."/>
            <person name="Yule C.M."/>
            <person name="Rajandas H."/>
            <person name="Loke S."/>
            <person name="Croft L."/>
            <person name="Tan J.B.L."/>
        </authorList>
    </citation>
    <scope>NUCLEOTIDE SEQUENCE</scope>
    <source>
        <strain evidence="10">Mgbs1</strain>
    </source>
</reference>
<dbReference type="GO" id="GO:0006086">
    <property type="term" value="P:pyruvate decarboxylation to acetyl-CoA"/>
    <property type="evidence" value="ECO:0007669"/>
    <property type="project" value="InterPro"/>
</dbReference>
<dbReference type="InterPro" id="IPR001078">
    <property type="entry name" value="2-oxoacid_DH_actylTfrase"/>
</dbReference>